<dbReference type="InterPro" id="IPR043128">
    <property type="entry name" value="Rev_trsase/Diguanyl_cyclase"/>
</dbReference>
<dbReference type="InterPro" id="IPR041577">
    <property type="entry name" value="RT_RNaseH_2"/>
</dbReference>
<dbReference type="Pfam" id="PF00078">
    <property type="entry name" value="RVT_1"/>
    <property type="match status" value="1"/>
</dbReference>
<dbReference type="SUPFAM" id="SSF56672">
    <property type="entry name" value="DNA/RNA polymerases"/>
    <property type="match status" value="1"/>
</dbReference>
<keyword evidence="4" id="KW-0378">Hydrolase</keyword>
<dbReference type="Proteomes" id="UP001160148">
    <property type="component" value="Unassembled WGS sequence"/>
</dbReference>
<evidence type="ECO:0000313" key="9">
    <source>
        <dbReference type="EMBL" id="CAI6344780.1"/>
    </source>
</evidence>
<dbReference type="GO" id="GO:0003964">
    <property type="term" value="F:RNA-directed DNA polymerase activity"/>
    <property type="evidence" value="ECO:0007669"/>
    <property type="project" value="UniProtKB-KW"/>
</dbReference>
<dbReference type="PROSITE" id="PS50994">
    <property type="entry name" value="INTEGRASE"/>
    <property type="match status" value="1"/>
</dbReference>
<dbReference type="EC" id="2.7.7.49" evidence="1"/>
<sequence length="997" mass="115955">MNNIKNANLRTINGVKKTNGLTNIKIKIYEIEEKVDVYIIEEENFKYDFLIGLDIIKKFKLIQNEHLKITQNNNLNQKNKIEKKKKTKITDIKENNFQTKIDYLTNNQKHEINKLIEKNKSIFANDKYDIGTVREYEARIDLSVDKYCSKRPYRCSVEDKNEIEEQISKLLEKKLIEVSYSPFAAPVTLAFKKEDKRRSRLCIDFRDLNKIVVPQAQPFPLIDDLVIKTRNCNYFSTLDINSAFWSIPLRMEDRKKTAFVTQEGHFQWTCLPFGLKTSPAIFQRVLSTILRKYKLTEFAVNYIDDILIFSKNFYDHISHLTQLLKAIQTEGFRLKFTKCTFATDSVKYLGHIIQNNSIRPVKDNLVSINNFPVPKTQKNIRQLLGKINFYHEYIPNSAIILDPLHNLLRKNQRFVWSIECQKAFENIKKLLCSQPVLEIFDKDLPIKIYTDASLEGVGAILKQTQLNGKEKPVAYFSKKLNAAQKKKKAIYLECLAIKEAVRYWQYWLIGKSFTVYSDHKPLENMNIKSRTDEELGDFTYYLSQYDFQIKYAPGKDNLEADCLSRNPVLETNENKEEQLKIVNLIKLDDILTDQKNNEEVRKKKNKLIKKNNVYFKKCKKIKKIMLSEEFSIKLIKNIHENLCHIGIKQMQKKIGTVYTAKNLTKNIIQFCKNCGICIKNKSRGNDKFGLMSHLGPARKPFEIVSIDTIGGFGGSNSEKKYLHLLVDHFTRYAFILTSKTQSANDFVKLINNIVDTDEIGILLTDQYPGINSKEFKRFLSEKSIQMVFTAINTPFSNGINERLNQTLVNKIRCKINEKKNKLAWTTIAQECVNRYNDTDHSVTGFAPRYLLYGTDVSILPHELKEGKKTEMDWICDRKIAYKNTIKSHDYNKKLFDKNRKDMEFKVGDMVYVENGNKLNRKKLDELRIGPYKIIERISNSIYKINTGHKKSESNNFHITKLIPASTLDGVEPVELDFETNILEKIVCPGGGDVKNII</sequence>
<dbReference type="Pfam" id="PF17921">
    <property type="entry name" value="Integrase_H2C2"/>
    <property type="match status" value="1"/>
</dbReference>
<reference evidence="9 10" key="1">
    <citation type="submission" date="2023-01" db="EMBL/GenBank/DDBJ databases">
        <authorList>
            <person name="Whitehead M."/>
        </authorList>
    </citation>
    <scope>NUCLEOTIDE SEQUENCE [LARGE SCALE GENOMIC DNA]</scope>
</reference>
<dbReference type="PANTHER" id="PTHR37984:SF5">
    <property type="entry name" value="PROTEIN NYNRIN-LIKE"/>
    <property type="match status" value="1"/>
</dbReference>
<dbReference type="GO" id="GO:0015074">
    <property type="term" value="P:DNA integration"/>
    <property type="evidence" value="ECO:0007669"/>
    <property type="project" value="InterPro"/>
</dbReference>
<dbReference type="PROSITE" id="PS50878">
    <property type="entry name" value="RT_POL"/>
    <property type="match status" value="1"/>
</dbReference>
<dbReference type="InterPro" id="IPR012337">
    <property type="entry name" value="RNaseH-like_sf"/>
</dbReference>
<dbReference type="FunFam" id="3.30.70.270:FF:000026">
    <property type="entry name" value="Transposon Ty3-G Gag-Pol polyprotein"/>
    <property type="match status" value="1"/>
</dbReference>
<keyword evidence="4" id="KW-0255">Endonuclease</keyword>
<feature type="domain" description="Integrase catalytic" evidence="8">
    <location>
        <begin position="696"/>
        <end position="855"/>
    </location>
</feature>
<evidence type="ECO:0000256" key="6">
    <source>
        <dbReference type="ARBA" id="ARBA00023268"/>
    </source>
</evidence>
<keyword evidence="10" id="KW-1185">Reference proteome</keyword>
<keyword evidence="2" id="KW-0548">Nucleotidyltransferase</keyword>
<evidence type="ECO:0000259" key="7">
    <source>
        <dbReference type="PROSITE" id="PS50878"/>
    </source>
</evidence>
<dbReference type="SUPFAM" id="SSF53098">
    <property type="entry name" value="Ribonuclease H-like"/>
    <property type="match status" value="1"/>
</dbReference>
<dbReference type="Gene3D" id="1.10.340.70">
    <property type="match status" value="1"/>
</dbReference>
<name>A0AAV0VMD9_9HEMI</name>
<dbReference type="Gene3D" id="3.30.420.10">
    <property type="entry name" value="Ribonuclease H-like superfamily/Ribonuclease H"/>
    <property type="match status" value="1"/>
</dbReference>
<dbReference type="GO" id="GO:0003676">
    <property type="term" value="F:nucleic acid binding"/>
    <property type="evidence" value="ECO:0007669"/>
    <property type="project" value="InterPro"/>
</dbReference>
<feature type="domain" description="Reverse transcriptase" evidence="7">
    <location>
        <begin position="172"/>
        <end position="353"/>
    </location>
</feature>
<dbReference type="InterPro" id="IPR001584">
    <property type="entry name" value="Integrase_cat-core"/>
</dbReference>
<dbReference type="GO" id="GO:0004519">
    <property type="term" value="F:endonuclease activity"/>
    <property type="evidence" value="ECO:0007669"/>
    <property type="project" value="UniProtKB-KW"/>
</dbReference>
<keyword evidence="2" id="KW-0808">Transferase</keyword>
<keyword evidence="6" id="KW-0511">Multifunctional enzyme</keyword>
<evidence type="ECO:0000256" key="3">
    <source>
        <dbReference type="ARBA" id="ARBA00022722"/>
    </source>
</evidence>
<evidence type="ECO:0000256" key="1">
    <source>
        <dbReference type="ARBA" id="ARBA00012493"/>
    </source>
</evidence>
<evidence type="ECO:0000256" key="4">
    <source>
        <dbReference type="ARBA" id="ARBA00022759"/>
    </source>
</evidence>
<evidence type="ECO:0000256" key="5">
    <source>
        <dbReference type="ARBA" id="ARBA00022918"/>
    </source>
</evidence>
<dbReference type="InterPro" id="IPR000477">
    <property type="entry name" value="RT_dom"/>
</dbReference>
<keyword evidence="5" id="KW-0695">RNA-directed DNA polymerase</keyword>
<keyword evidence="3" id="KW-0540">Nuclease</keyword>
<comment type="caution">
    <text evidence="9">The sequence shown here is derived from an EMBL/GenBank/DDBJ whole genome shotgun (WGS) entry which is preliminary data.</text>
</comment>
<dbReference type="CDD" id="cd01647">
    <property type="entry name" value="RT_LTR"/>
    <property type="match status" value="1"/>
</dbReference>
<dbReference type="AlphaFoldDB" id="A0AAV0VMD9"/>
<dbReference type="EMBL" id="CARXXK010000001">
    <property type="protein sequence ID" value="CAI6344780.1"/>
    <property type="molecule type" value="Genomic_DNA"/>
</dbReference>
<dbReference type="InterPro" id="IPR041588">
    <property type="entry name" value="Integrase_H2C2"/>
</dbReference>
<dbReference type="Gene3D" id="3.10.10.10">
    <property type="entry name" value="HIV Type 1 Reverse Transcriptase, subunit A, domain 1"/>
    <property type="match status" value="1"/>
</dbReference>
<dbReference type="InterPro" id="IPR050951">
    <property type="entry name" value="Retrovirus_Pol_polyprotein"/>
</dbReference>
<dbReference type="Pfam" id="PF17919">
    <property type="entry name" value="RT_RNaseH_2"/>
    <property type="match status" value="1"/>
</dbReference>
<organism evidence="9 10">
    <name type="scientific">Macrosiphum euphorbiae</name>
    <name type="common">potato aphid</name>
    <dbReference type="NCBI Taxonomy" id="13131"/>
    <lineage>
        <taxon>Eukaryota</taxon>
        <taxon>Metazoa</taxon>
        <taxon>Ecdysozoa</taxon>
        <taxon>Arthropoda</taxon>
        <taxon>Hexapoda</taxon>
        <taxon>Insecta</taxon>
        <taxon>Pterygota</taxon>
        <taxon>Neoptera</taxon>
        <taxon>Paraneoptera</taxon>
        <taxon>Hemiptera</taxon>
        <taxon>Sternorrhyncha</taxon>
        <taxon>Aphidomorpha</taxon>
        <taxon>Aphidoidea</taxon>
        <taxon>Aphididae</taxon>
        <taxon>Macrosiphini</taxon>
        <taxon>Macrosiphum</taxon>
    </lineage>
</organism>
<dbReference type="PANTHER" id="PTHR37984">
    <property type="entry name" value="PROTEIN CBG26694"/>
    <property type="match status" value="1"/>
</dbReference>
<dbReference type="FunFam" id="3.10.20.370:FF:000001">
    <property type="entry name" value="Retrovirus-related Pol polyprotein from transposon 17.6-like protein"/>
    <property type="match status" value="1"/>
</dbReference>
<dbReference type="InterPro" id="IPR036397">
    <property type="entry name" value="RNaseH_sf"/>
</dbReference>
<dbReference type="GO" id="GO:0042575">
    <property type="term" value="C:DNA polymerase complex"/>
    <property type="evidence" value="ECO:0007669"/>
    <property type="project" value="UniProtKB-ARBA"/>
</dbReference>
<gene>
    <name evidence="9" type="ORF">MEUPH1_LOCUS1869</name>
</gene>
<dbReference type="InterPro" id="IPR043502">
    <property type="entry name" value="DNA/RNA_pol_sf"/>
</dbReference>
<evidence type="ECO:0000313" key="10">
    <source>
        <dbReference type="Proteomes" id="UP001160148"/>
    </source>
</evidence>
<protein>
    <recommendedName>
        <fullName evidence="1">RNA-directed DNA polymerase</fullName>
        <ecNumber evidence="1">2.7.7.49</ecNumber>
    </recommendedName>
</protein>
<dbReference type="CDD" id="cd09274">
    <property type="entry name" value="RNase_HI_RT_Ty3"/>
    <property type="match status" value="1"/>
</dbReference>
<dbReference type="Gene3D" id="3.30.70.270">
    <property type="match status" value="2"/>
</dbReference>
<evidence type="ECO:0000259" key="8">
    <source>
        <dbReference type="PROSITE" id="PS50994"/>
    </source>
</evidence>
<accession>A0AAV0VMD9</accession>
<evidence type="ECO:0000256" key="2">
    <source>
        <dbReference type="ARBA" id="ARBA00022695"/>
    </source>
</evidence>
<proteinExistence type="predicted"/>